<name>A0ACA9MBE8_9GLOM</name>
<organism evidence="1 2">
    <name type="scientific">Scutellospora calospora</name>
    <dbReference type="NCBI Taxonomy" id="85575"/>
    <lineage>
        <taxon>Eukaryota</taxon>
        <taxon>Fungi</taxon>
        <taxon>Fungi incertae sedis</taxon>
        <taxon>Mucoromycota</taxon>
        <taxon>Glomeromycotina</taxon>
        <taxon>Glomeromycetes</taxon>
        <taxon>Diversisporales</taxon>
        <taxon>Gigasporaceae</taxon>
        <taxon>Scutellospora</taxon>
    </lineage>
</organism>
<gene>
    <name evidence="1" type="ORF">SCALOS_LOCUS6154</name>
</gene>
<proteinExistence type="predicted"/>
<evidence type="ECO:0000313" key="1">
    <source>
        <dbReference type="EMBL" id="CAG8579647.1"/>
    </source>
</evidence>
<reference evidence="1" key="1">
    <citation type="submission" date="2021-06" db="EMBL/GenBank/DDBJ databases">
        <authorList>
            <person name="Kallberg Y."/>
            <person name="Tangrot J."/>
            <person name="Rosling A."/>
        </authorList>
    </citation>
    <scope>NUCLEOTIDE SEQUENCE</scope>
    <source>
        <strain evidence="1">AU212A</strain>
    </source>
</reference>
<keyword evidence="2" id="KW-1185">Reference proteome</keyword>
<accession>A0ACA9MBE8</accession>
<dbReference type="Proteomes" id="UP000789860">
    <property type="component" value="Unassembled WGS sequence"/>
</dbReference>
<comment type="caution">
    <text evidence="1">The sequence shown here is derived from an EMBL/GenBank/DDBJ whole genome shotgun (WGS) entry which is preliminary data.</text>
</comment>
<evidence type="ECO:0000313" key="2">
    <source>
        <dbReference type="Proteomes" id="UP000789860"/>
    </source>
</evidence>
<sequence>QIITDIDGIRVKSRIIIEKNNKMIIFDQDGKIILNIPEPLYLNSGVLDVAHSVKTPMPCKISQVLIQPGQTVEKGTPLIILEAMKMESPFTGKIEKVYYNTGDLVEENKDLVAFADE</sequence>
<dbReference type="EMBL" id="CAJVPM010011236">
    <property type="protein sequence ID" value="CAG8579647.1"/>
    <property type="molecule type" value="Genomic_DNA"/>
</dbReference>
<protein>
    <submittedName>
        <fullName evidence="1">1834_t:CDS:1</fullName>
    </submittedName>
</protein>
<feature type="non-terminal residue" evidence="1">
    <location>
        <position position="1"/>
    </location>
</feature>